<dbReference type="AlphaFoldDB" id="A0A242CCW9"/>
<dbReference type="Gene3D" id="3.40.50.720">
    <property type="entry name" value="NAD(P)-binding Rossmann-like Domain"/>
    <property type="match status" value="1"/>
</dbReference>
<dbReference type="InterPro" id="IPR002347">
    <property type="entry name" value="SDR_fam"/>
</dbReference>
<evidence type="ECO:0000313" key="5">
    <source>
        <dbReference type="Proteomes" id="UP000195139"/>
    </source>
</evidence>
<dbReference type="Proteomes" id="UP000195139">
    <property type="component" value="Unassembled WGS sequence"/>
</dbReference>
<dbReference type="PRINTS" id="PR00080">
    <property type="entry name" value="SDRFAMILY"/>
</dbReference>
<keyword evidence="5" id="KW-1185">Reference proteome</keyword>
<dbReference type="CDD" id="cd05233">
    <property type="entry name" value="SDR_c"/>
    <property type="match status" value="1"/>
</dbReference>
<gene>
    <name evidence="3" type="ORF">A5880_001112</name>
    <name evidence="4" type="ORF">A5880_002321</name>
</gene>
<evidence type="ECO:0000256" key="1">
    <source>
        <dbReference type="ARBA" id="ARBA00006484"/>
    </source>
</evidence>
<comment type="caution">
    <text evidence="4">The sequence shown here is derived from an EMBL/GenBank/DDBJ whole genome shotgun (WGS) entry which is preliminary data.</text>
</comment>
<dbReference type="GO" id="GO:0016491">
    <property type="term" value="F:oxidoreductase activity"/>
    <property type="evidence" value="ECO:0007669"/>
    <property type="project" value="UniProtKB-KW"/>
</dbReference>
<dbReference type="EMBL" id="NGLE01000003">
    <property type="protein sequence ID" value="OTO08051.1"/>
    <property type="molecule type" value="Genomic_DNA"/>
</dbReference>
<protein>
    <submittedName>
        <fullName evidence="4">Uncharacterized protein</fullName>
    </submittedName>
</protein>
<dbReference type="SUPFAM" id="SSF51735">
    <property type="entry name" value="NAD(P)-binding Rossmann-fold domains"/>
    <property type="match status" value="1"/>
</dbReference>
<keyword evidence="2" id="KW-0560">Oxidoreductase</keyword>
<dbReference type="PRINTS" id="PR00081">
    <property type="entry name" value="GDHRDH"/>
</dbReference>
<organism evidence="4">
    <name type="scientific">Candidatus Enterococcus mansonii</name>
    <dbReference type="NCBI Taxonomy" id="1834181"/>
    <lineage>
        <taxon>Bacteria</taxon>
        <taxon>Bacillati</taxon>
        <taxon>Bacillota</taxon>
        <taxon>Bacilli</taxon>
        <taxon>Lactobacillales</taxon>
        <taxon>Enterococcaceae</taxon>
        <taxon>Enterococcus</taxon>
    </lineage>
</organism>
<proteinExistence type="inferred from homology"/>
<dbReference type="PANTHER" id="PTHR43477:SF1">
    <property type="entry name" value="DIHYDROANTICAPSIN 7-DEHYDROGENASE"/>
    <property type="match status" value="1"/>
</dbReference>
<comment type="similarity">
    <text evidence="1">Belongs to the short-chain dehydrogenases/reductases (SDR) family.</text>
</comment>
<reference evidence="4" key="1">
    <citation type="submission" date="2017-05" db="EMBL/GenBank/DDBJ databases">
        <title>The Genome Sequence of Enterococcus sp. 4G2_DIV0659.</title>
        <authorList>
            <consortium name="The Broad Institute Genomics Platform"/>
            <consortium name="The Broad Institute Genomic Center for Infectious Diseases"/>
            <person name="Earl A."/>
            <person name="Manson A."/>
            <person name="Schwartman J."/>
            <person name="Gilmore M."/>
            <person name="Abouelleil A."/>
            <person name="Cao P."/>
            <person name="Chapman S."/>
            <person name="Cusick C."/>
            <person name="Shea T."/>
            <person name="Young S."/>
            <person name="Neafsey D."/>
            <person name="Nusbaum C."/>
            <person name="Birren B."/>
        </authorList>
    </citation>
    <scope>NUCLEOTIDE SEQUENCE [LARGE SCALE GENOMIC DNA]</scope>
    <source>
        <strain evidence="4">4G2_DIV0659</strain>
    </source>
</reference>
<reference evidence="3 5" key="2">
    <citation type="submission" date="2018-07" db="EMBL/GenBank/DDBJ databases">
        <title>The Genome Sequence of Enterococcus sp. DIV0659b.</title>
        <authorList>
            <consortium name="The Broad Institute Genomics Platform"/>
            <consortium name="The Broad Institute Genomic Center for Infectious Diseases"/>
            <person name="Earl A."/>
            <person name="Manson A."/>
            <person name="Schwartman J."/>
            <person name="Gilmore M."/>
            <person name="Abouelleil A."/>
            <person name="Cao P."/>
            <person name="Chapman S."/>
            <person name="Cusick C."/>
            <person name="Shea T."/>
            <person name="Young S."/>
            <person name="Neafsey D."/>
            <person name="Nusbaum C."/>
            <person name="Birren B."/>
        </authorList>
    </citation>
    <scope>NUCLEOTIDE SEQUENCE [LARGE SCALE GENOMIC DNA]</scope>
    <source>
        <strain evidence="3 5">4G2_DIV0659</strain>
    </source>
</reference>
<dbReference type="InterPro" id="IPR051122">
    <property type="entry name" value="SDR_DHRS6-like"/>
</dbReference>
<dbReference type="Pfam" id="PF13561">
    <property type="entry name" value="adh_short_C2"/>
    <property type="match status" value="1"/>
</dbReference>
<evidence type="ECO:0000256" key="2">
    <source>
        <dbReference type="ARBA" id="ARBA00023002"/>
    </source>
</evidence>
<evidence type="ECO:0000313" key="3">
    <source>
        <dbReference type="EMBL" id="MEI5993565.1"/>
    </source>
</evidence>
<accession>A0A242CCW9</accession>
<sequence>MQIMVGGEKMMKKVIITGAAGGIGVAAVKKCLDEGYQVLATDKDISALEQLPKHEYLAIQVLDITNTKAVKAFFSRLEQDSSLYGLVNNAGIYFAKNILDYSDAEMEKIWQVNIKGPTICTRFFVECLLFQKSKGRIVNISSISGQEGSSDALYGLSKAALLGLTKSTAMNFAPNILVNAITPTMVETQMMAHIPDWRKKEYQNHQLLTSPVLPEDVANTIAFLLSKQSSHYTGATFDLNNGGYLR</sequence>
<dbReference type="STRING" id="1834181.A5880_002321"/>
<evidence type="ECO:0000313" key="4">
    <source>
        <dbReference type="EMBL" id="OTO08051.1"/>
    </source>
</evidence>
<name>A0A242CCW9_9ENTE</name>
<dbReference type="PANTHER" id="PTHR43477">
    <property type="entry name" value="DIHYDROANTICAPSIN 7-DEHYDROGENASE"/>
    <property type="match status" value="1"/>
</dbReference>
<dbReference type="EMBL" id="NGLE02000001">
    <property type="protein sequence ID" value="MEI5993565.1"/>
    <property type="molecule type" value="Genomic_DNA"/>
</dbReference>
<dbReference type="InterPro" id="IPR036291">
    <property type="entry name" value="NAD(P)-bd_dom_sf"/>
</dbReference>